<protein>
    <submittedName>
        <fullName evidence="2">Uncharacterized protein</fullName>
    </submittedName>
</protein>
<feature type="region of interest" description="Disordered" evidence="1">
    <location>
        <begin position="24"/>
        <end position="67"/>
    </location>
</feature>
<evidence type="ECO:0000256" key="1">
    <source>
        <dbReference type="SAM" id="MobiDB-lite"/>
    </source>
</evidence>
<keyword evidence="3" id="KW-1185">Reference proteome</keyword>
<dbReference type="Proteomes" id="UP000314294">
    <property type="component" value="Unassembled WGS sequence"/>
</dbReference>
<sequence length="67" mass="7379">MKSCSQLGKLPLTAMMLQKMLPVQEGQSTAEARNSSSQVSVNDVTEQEEGSLPRSVVYHTDRRSRGL</sequence>
<gene>
    <name evidence="2" type="ORF">EYF80_011620</name>
</gene>
<dbReference type="AlphaFoldDB" id="A0A4Z2IJY4"/>
<evidence type="ECO:0000313" key="2">
    <source>
        <dbReference type="EMBL" id="TNN78115.1"/>
    </source>
</evidence>
<reference evidence="2 3" key="1">
    <citation type="submission" date="2019-03" db="EMBL/GenBank/DDBJ databases">
        <title>First draft genome of Liparis tanakae, snailfish: a comprehensive survey of snailfish specific genes.</title>
        <authorList>
            <person name="Kim W."/>
            <person name="Song I."/>
            <person name="Jeong J.-H."/>
            <person name="Kim D."/>
            <person name="Kim S."/>
            <person name="Ryu S."/>
            <person name="Song J.Y."/>
            <person name="Lee S.K."/>
        </authorList>
    </citation>
    <scope>NUCLEOTIDE SEQUENCE [LARGE SCALE GENOMIC DNA]</scope>
    <source>
        <tissue evidence="2">Muscle</tissue>
    </source>
</reference>
<accession>A0A4Z2IJY4</accession>
<feature type="compositionally biased region" description="Polar residues" evidence="1">
    <location>
        <begin position="25"/>
        <end position="44"/>
    </location>
</feature>
<evidence type="ECO:0000313" key="3">
    <source>
        <dbReference type="Proteomes" id="UP000314294"/>
    </source>
</evidence>
<comment type="caution">
    <text evidence="2">The sequence shown here is derived from an EMBL/GenBank/DDBJ whole genome shotgun (WGS) entry which is preliminary data.</text>
</comment>
<dbReference type="EMBL" id="SRLO01000076">
    <property type="protein sequence ID" value="TNN78115.1"/>
    <property type="molecule type" value="Genomic_DNA"/>
</dbReference>
<name>A0A4Z2IJY4_9TELE</name>
<organism evidence="2 3">
    <name type="scientific">Liparis tanakae</name>
    <name type="common">Tanaka's snailfish</name>
    <dbReference type="NCBI Taxonomy" id="230148"/>
    <lineage>
        <taxon>Eukaryota</taxon>
        <taxon>Metazoa</taxon>
        <taxon>Chordata</taxon>
        <taxon>Craniata</taxon>
        <taxon>Vertebrata</taxon>
        <taxon>Euteleostomi</taxon>
        <taxon>Actinopterygii</taxon>
        <taxon>Neopterygii</taxon>
        <taxon>Teleostei</taxon>
        <taxon>Neoteleostei</taxon>
        <taxon>Acanthomorphata</taxon>
        <taxon>Eupercaria</taxon>
        <taxon>Perciformes</taxon>
        <taxon>Cottioidei</taxon>
        <taxon>Cottales</taxon>
        <taxon>Liparidae</taxon>
        <taxon>Liparis</taxon>
    </lineage>
</organism>
<proteinExistence type="predicted"/>